<reference evidence="12 13" key="1">
    <citation type="submission" date="2016-12" db="EMBL/GenBank/DDBJ databases">
        <title>Complete genome sequence of Thauera chlorobenzoica, a Betaproteobacterium degrading haloaromatics anaerobically to CO2 and halides.</title>
        <authorList>
            <person name="Goris T."/>
            <person name="Mergelsberg M."/>
            <person name="Boll M."/>
        </authorList>
    </citation>
    <scope>NUCLEOTIDE SEQUENCE [LARGE SCALE GENOMIC DNA]</scope>
    <source>
        <strain evidence="12 13">3CB1</strain>
    </source>
</reference>
<comment type="function">
    <text evidence="10">Part of a membrane-bound complex that couples electron transfer with translocation of ions across the membrane.</text>
</comment>
<comment type="subunit">
    <text evidence="10">The complex is composed of six subunits: RnfA, RnfB, RnfC, RnfD, RnfE and RnfG.</text>
</comment>
<keyword evidence="13" id="KW-1185">Reference proteome</keyword>
<name>A0A1L6FDF7_9RHOO</name>
<dbReference type="NCBIfam" id="TIGR01946">
    <property type="entry name" value="rnfD"/>
    <property type="match status" value="1"/>
</dbReference>
<dbReference type="EMBL" id="CP018839">
    <property type="protein sequence ID" value="APR04955.1"/>
    <property type="molecule type" value="Genomic_DNA"/>
</dbReference>
<dbReference type="Proteomes" id="UP000185739">
    <property type="component" value="Chromosome"/>
</dbReference>
<sequence length="335" mass="34536">MRAVITALLPATAFGLYLYGWPAANLLVLSIAACLATEAACLAIGRRPLWSTLGDGSAVLTGLILALCLPPWAPWWLAVLGAAFAIVVGKQVFGGLGQNVLNPAMLARVALLVSFPLEMTSWIAPQPWLSAAAPGFLDGLAITFGGAPAIDALSTATALAPLRSGGAFAADGSALGALALGTVAGSMGETSALLLLLGGGWLIAKRIIPWQIPFAMLLTLGLLATVFHLVEPARYAPPLLHLLAGSAVLCAFFIATDPVGSPVTASGRLIFGAGIGALVFIIRSWGGYPEGVAFAVLLMNAATPLIDHLVRPRRYGRQRSGAPLPLPAKRTETPR</sequence>
<dbReference type="GO" id="GO:0022900">
    <property type="term" value="P:electron transport chain"/>
    <property type="evidence" value="ECO:0007669"/>
    <property type="project" value="UniProtKB-UniRule"/>
</dbReference>
<evidence type="ECO:0000256" key="8">
    <source>
        <dbReference type="ARBA" id="ARBA00022989"/>
    </source>
</evidence>
<feature type="transmembrane region" description="Helical" evidence="10">
    <location>
        <begin position="174"/>
        <end position="198"/>
    </location>
</feature>
<evidence type="ECO:0000256" key="2">
    <source>
        <dbReference type="ARBA" id="ARBA00022553"/>
    </source>
</evidence>
<evidence type="ECO:0000256" key="9">
    <source>
        <dbReference type="ARBA" id="ARBA00023136"/>
    </source>
</evidence>
<dbReference type="GO" id="GO:0055085">
    <property type="term" value="P:transmembrane transport"/>
    <property type="evidence" value="ECO:0007669"/>
    <property type="project" value="InterPro"/>
</dbReference>
<feature type="transmembrane region" description="Helical" evidence="10">
    <location>
        <begin position="49"/>
        <end position="67"/>
    </location>
</feature>
<evidence type="ECO:0000313" key="12">
    <source>
        <dbReference type="EMBL" id="APR04955.1"/>
    </source>
</evidence>
<feature type="transmembrane region" description="Helical" evidence="10">
    <location>
        <begin position="210"/>
        <end position="229"/>
    </location>
</feature>
<evidence type="ECO:0000256" key="1">
    <source>
        <dbReference type="ARBA" id="ARBA00022448"/>
    </source>
</evidence>
<keyword evidence="2 10" id="KW-0597">Phosphoprotein</keyword>
<feature type="transmembrane region" description="Helical" evidence="10">
    <location>
        <begin position="235"/>
        <end position="255"/>
    </location>
</feature>
<keyword evidence="9 10" id="KW-0472">Membrane</keyword>
<dbReference type="HAMAP" id="MF_00462">
    <property type="entry name" value="RsxD_RnfD"/>
    <property type="match status" value="1"/>
</dbReference>
<evidence type="ECO:0000313" key="13">
    <source>
        <dbReference type="Proteomes" id="UP000185739"/>
    </source>
</evidence>
<dbReference type="PANTHER" id="PTHR30578:SF0">
    <property type="entry name" value="ION-TRANSLOCATING OXIDOREDUCTASE COMPLEX SUBUNIT D"/>
    <property type="match status" value="1"/>
</dbReference>
<comment type="cofactor">
    <cofactor evidence="10">
        <name>FMN</name>
        <dbReference type="ChEBI" id="CHEBI:58210"/>
    </cofactor>
</comment>
<comment type="subcellular location">
    <subcellularLocation>
        <location evidence="10">Cell inner membrane</location>
        <topology evidence="10">Multi-pass membrane protein</topology>
    </subcellularLocation>
</comment>
<accession>A0A1L6FDF7</accession>
<keyword evidence="1 10" id="KW-0813">Transport</keyword>
<evidence type="ECO:0000256" key="6">
    <source>
        <dbReference type="ARBA" id="ARBA00022967"/>
    </source>
</evidence>
<keyword evidence="4 10" id="KW-0288">FMN</keyword>
<evidence type="ECO:0000256" key="3">
    <source>
        <dbReference type="ARBA" id="ARBA00022630"/>
    </source>
</evidence>
<dbReference type="STRING" id="96773.Tchl_2112"/>
<proteinExistence type="inferred from homology"/>
<comment type="similarity">
    <text evidence="10">Belongs to the NqrB/RnfD family.</text>
</comment>
<dbReference type="KEGG" id="tcl:Tchl_2112"/>
<feature type="transmembrane region" description="Helical" evidence="10">
    <location>
        <begin position="267"/>
        <end position="286"/>
    </location>
</feature>
<organism evidence="12 13">
    <name type="scientific">Thauera chlorobenzoica</name>
    <dbReference type="NCBI Taxonomy" id="96773"/>
    <lineage>
        <taxon>Bacteria</taxon>
        <taxon>Pseudomonadati</taxon>
        <taxon>Pseudomonadota</taxon>
        <taxon>Betaproteobacteria</taxon>
        <taxon>Rhodocyclales</taxon>
        <taxon>Zoogloeaceae</taxon>
        <taxon>Thauera</taxon>
    </lineage>
</organism>
<keyword evidence="7 10" id="KW-0249">Electron transport</keyword>
<dbReference type="PROSITE" id="PS51257">
    <property type="entry name" value="PROKAR_LIPOPROTEIN"/>
    <property type="match status" value="1"/>
</dbReference>
<feature type="transmembrane region" description="Helical" evidence="10">
    <location>
        <begin position="73"/>
        <end position="93"/>
    </location>
</feature>
<dbReference type="InterPro" id="IPR004338">
    <property type="entry name" value="NqrB/RnfD"/>
</dbReference>
<keyword evidence="6 10" id="KW-1278">Translocase</keyword>
<evidence type="ECO:0000256" key="10">
    <source>
        <dbReference type="HAMAP-Rule" id="MF_00462"/>
    </source>
</evidence>
<feature type="transmembrane region" description="Helical" evidence="10">
    <location>
        <begin position="105"/>
        <end position="124"/>
    </location>
</feature>
<dbReference type="Pfam" id="PF03116">
    <property type="entry name" value="NQR2_RnfD_RnfE"/>
    <property type="match status" value="1"/>
</dbReference>
<gene>
    <name evidence="10" type="primary">rnfD</name>
    <name evidence="12" type="ORF">Tchl_2112</name>
</gene>
<keyword evidence="5 10" id="KW-0812">Transmembrane</keyword>
<keyword evidence="10" id="KW-0997">Cell inner membrane</keyword>
<dbReference type="InterPro" id="IPR011303">
    <property type="entry name" value="RnfD_bac"/>
</dbReference>
<dbReference type="PANTHER" id="PTHR30578">
    <property type="entry name" value="ELECTRON TRANSPORT COMPLEX PROTEIN RNFD"/>
    <property type="match status" value="1"/>
</dbReference>
<evidence type="ECO:0000256" key="4">
    <source>
        <dbReference type="ARBA" id="ARBA00022643"/>
    </source>
</evidence>
<dbReference type="GO" id="GO:0005886">
    <property type="term" value="C:plasma membrane"/>
    <property type="evidence" value="ECO:0007669"/>
    <property type="project" value="UniProtKB-SubCell"/>
</dbReference>
<keyword evidence="8 10" id="KW-1133">Transmembrane helix</keyword>
<protein>
    <recommendedName>
        <fullName evidence="10">Ion-translocating oxidoreductase complex subunit D</fullName>
        <ecNumber evidence="10">7.-.-.-</ecNumber>
    </recommendedName>
    <alternativeName>
        <fullName evidence="10">Rnf electron transport complex subunit D</fullName>
    </alternativeName>
</protein>
<dbReference type="EC" id="7.-.-.-" evidence="10"/>
<evidence type="ECO:0000256" key="5">
    <source>
        <dbReference type="ARBA" id="ARBA00022692"/>
    </source>
</evidence>
<dbReference type="AlphaFoldDB" id="A0A1L6FDF7"/>
<evidence type="ECO:0000256" key="7">
    <source>
        <dbReference type="ARBA" id="ARBA00022982"/>
    </source>
</evidence>
<keyword evidence="3 10" id="KW-0285">Flavoprotein</keyword>
<feature type="region of interest" description="Disordered" evidence="11">
    <location>
        <begin position="316"/>
        <end position="335"/>
    </location>
</feature>
<keyword evidence="10" id="KW-1003">Cell membrane</keyword>
<feature type="modified residue" description="FMN phosphoryl threonine" evidence="10">
    <location>
        <position position="157"/>
    </location>
</feature>
<feature type="transmembrane region" description="Helical" evidence="10">
    <location>
        <begin position="23"/>
        <end position="42"/>
    </location>
</feature>
<evidence type="ECO:0000256" key="11">
    <source>
        <dbReference type="SAM" id="MobiDB-lite"/>
    </source>
</evidence>